<comment type="similarity">
    <text evidence="1">Belongs to the sigma-70 factor family. ECF subfamily.</text>
</comment>
<reference evidence="7 8" key="1">
    <citation type="submission" date="2018-02" db="EMBL/GenBank/DDBJ databases">
        <title>Subsurface microbial communities from deep shales in Ohio and West Virginia, USA.</title>
        <authorList>
            <person name="Wrighton K."/>
        </authorList>
    </citation>
    <scope>NUCLEOTIDE SEQUENCE [LARGE SCALE GENOMIC DNA]</scope>
    <source>
        <strain evidence="7 8">OWC-G53F</strain>
    </source>
</reference>
<gene>
    <name evidence="7" type="ORF">B0F88_1316</name>
</gene>
<dbReference type="PANTHER" id="PTHR43133">
    <property type="entry name" value="RNA POLYMERASE ECF-TYPE SIGMA FACTO"/>
    <property type="match status" value="1"/>
</dbReference>
<dbReference type="Pfam" id="PF08281">
    <property type="entry name" value="Sigma70_r4_2"/>
    <property type="match status" value="1"/>
</dbReference>
<organism evidence="7 8">
    <name type="scientific">Methylobacter tundripaludum</name>
    <dbReference type="NCBI Taxonomy" id="173365"/>
    <lineage>
        <taxon>Bacteria</taxon>
        <taxon>Pseudomonadati</taxon>
        <taxon>Pseudomonadota</taxon>
        <taxon>Gammaproteobacteria</taxon>
        <taxon>Methylococcales</taxon>
        <taxon>Methylococcaceae</taxon>
        <taxon>Methylobacter</taxon>
    </lineage>
</organism>
<dbReference type="InterPro" id="IPR014284">
    <property type="entry name" value="RNA_pol_sigma-70_dom"/>
</dbReference>
<dbReference type="Gene3D" id="1.10.1740.10">
    <property type="match status" value="1"/>
</dbReference>
<dbReference type="SUPFAM" id="SSF88946">
    <property type="entry name" value="Sigma2 domain of RNA polymerase sigma factors"/>
    <property type="match status" value="1"/>
</dbReference>
<evidence type="ECO:0000256" key="1">
    <source>
        <dbReference type="ARBA" id="ARBA00010641"/>
    </source>
</evidence>
<dbReference type="GO" id="GO:0003677">
    <property type="term" value="F:DNA binding"/>
    <property type="evidence" value="ECO:0007669"/>
    <property type="project" value="InterPro"/>
</dbReference>
<dbReference type="InterPro" id="IPR013249">
    <property type="entry name" value="RNA_pol_sigma70_r4_t2"/>
</dbReference>
<name>A0A2S6GEV1_9GAMM</name>
<dbReference type="NCBIfam" id="TIGR02937">
    <property type="entry name" value="sigma70-ECF"/>
    <property type="match status" value="1"/>
</dbReference>
<evidence type="ECO:0000313" key="7">
    <source>
        <dbReference type="EMBL" id="PPK63753.1"/>
    </source>
</evidence>
<dbReference type="Proteomes" id="UP000238071">
    <property type="component" value="Unassembled WGS sequence"/>
</dbReference>
<keyword evidence="8" id="KW-1185">Reference proteome</keyword>
<dbReference type="InterPro" id="IPR036388">
    <property type="entry name" value="WH-like_DNA-bd_sf"/>
</dbReference>
<comment type="caution">
    <text evidence="7">The sequence shown here is derived from an EMBL/GenBank/DDBJ whole genome shotgun (WGS) entry which is preliminary data.</text>
</comment>
<evidence type="ECO:0000259" key="6">
    <source>
        <dbReference type="Pfam" id="PF08281"/>
    </source>
</evidence>
<accession>A0A2S6GEV1</accession>
<keyword evidence="2" id="KW-0805">Transcription regulation</keyword>
<dbReference type="InterPro" id="IPR013325">
    <property type="entry name" value="RNA_pol_sigma_r2"/>
</dbReference>
<dbReference type="GO" id="GO:0006352">
    <property type="term" value="P:DNA-templated transcription initiation"/>
    <property type="evidence" value="ECO:0007669"/>
    <property type="project" value="InterPro"/>
</dbReference>
<dbReference type="EMBL" id="PTIY01000031">
    <property type="protein sequence ID" value="PPK63753.1"/>
    <property type="molecule type" value="Genomic_DNA"/>
</dbReference>
<evidence type="ECO:0000256" key="3">
    <source>
        <dbReference type="ARBA" id="ARBA00023082"/>
    </source>
</evidence>
<feature type="domain" description="RNA polymerase sigma-70 region 2" evidence="5">
    <location>
        <begin position="45"/>
        <end position="109"/>
    </location>
</feature>
<dbReference type="InterPro" id="IPR013324">
    <property type="entry name" value="RNA_pol_sigma_r3/r4-like"/>
</dbReference>
<protein>
    <submittedName>
        <fullName evidence="7">RNA polymerase sigma-70 factor (ECF subfamily)</fullName>
    </submittedName>
</protein>
<evidence type="ECO:0000256" key="2">
    <source>
        <dbReference type="ARBA" id="ARBA00023015"/>
    </source>
</evidence>
<dbReference type="CDD" id="cd06171">
    <property type="entry name" value="Sigma70_r4"/>
    <property type="match status" value="1"/>
</dbReference>
<dbReference type="InterPro" id="IPR039425">
    <property type="entry name" value="RNA_pol_sigma-70-like"/>
</dbReference>
<sequence>MRWMVLSHVCCGFKDAGIKLASRFDCKKPNCLLSTMSHVAAITQLIKAYDQELRRVMYRRCGCIETAADIVQETYQRMMTGNLWQQAENPRALMHRIAANLATDHERRYKVRDHYVDNVDFLSEALQSSNGIDPEQIIAGHQRLDTLAEAVNQLPPKCRIVFVLRKIEDLSHAEIAERLGISRNMVEKHLRNAMQKLQQLDDL</sequence>
<evidence type="ECO:0000256" key="4">
    <source>
        <dbReference type="ARBA" id="ARBA00023163"/>
    </source>
</evidence>
<dbReference type="PANTHER" id="PTHR43133:SF63">
    <property type="entry name" value="RNA POLYMERASE SIGMA FACTOR FECI-RELATED"/>
    <property type="match status" value="1"/>
</dbReference>
<dbReference type="SUPFAM" id="SSF88659">
    <property type="entry name" value="Sigma3 and sigma4 domains of RNA polymerase sigma factors"/>
    <property type="match status" value="1"/>
</dbReference>
<proteinExistence type="inferred from homology"/>
<dbReference type="GO" id="GO:0016987">
    <property type="term" value="F:sigma factor activity"/>
    <property type="evidence" value="ECO:0007669"/>
    <property type="project" value="UniProtKB-KW"/>
</dbReference>
<keyword evidence="3" id="KW-0731">Sigma factor</keyword>
<dbReference type="InterPro" id="IPR007627">
    <property type="entry name" value="RNA_pol_sigma70_r2"/>
</dbReference>
<keyword evidence="4" id="KW-0804">Transcription</keyword>
<dbReference type="AlphaFoldDB" id="A0A2S6GEV1"/>
<dbReference type="Pfam" id="PF04542">
    <property type="entry name" value="Sigma70_r2"/>
    <property type="match status" value="1"/>
</dbReference>
<feature type="domain" description="RNA polymerase sigma factor 70 region 4 type 2" evidence="6">
    <location>
        <begin position="146"/>
        <end position="197"/>
    </location>
</feature>
<dbReference type="Gene3D" id="1.10.10.10">
    <property type="entry name" value="Winged helix-like DNA-binding domain superfamily/Winged helix DNA-binding domain"/>
    <property type="match status" value="1"/>
</dbReference>
<evidence type="ECO:0000313" key="8">
    <source>
        <dbReference type="Proteomes" id="UP000238071"/>
    </source>
</evidence>
<evidence type="ECO:0000259" key="5">
    <source>
        <dbReference type="Pfam" id="PF04542"/>
    </source>
</evidence>